<feature type="compositionally biased region" description="Basic residues" evidence="1">
    <location>
        <begin position="204"/>
        <end position="223"/>
    </location>
</feature>
<protein>
    <submittedName>
        <fullName evidence="2">Endonuclease NucS</fullName>
    </submittedName>
</protein>
<feature type="compositionally biased region" description="Basic and acidic residues" evidence="1">
    <location>
        <begin position="65"/>
        <end position="84"/>
    </location>
</feature>
<gene>
    <name evidence="2" type="ORF">AVDCRST_MAG06-1927</name>
</gene>
<dbReference type="EMBL" id="CADCUP010000129">
    <property type="protein sequence ID" value="CAA9396420.1"/>
    <property type="molecule type" value="Genomic_DNA"/>
</dbReference>
<feature type="compositionally biased region" description="Basic residues" evidence="1">
    <location>
        <begin position="33"/>
        <end position="42"/>
    </location>
</feature>
<organism evidence="2">
    <name type="scientific">uncultured Nocardioides sp</name>
    <dbReference type="NCBI Taxonomy" id="198441"/>
    <lineage>
        <taxon>Bacteria</taxon>
        <taxon>Bacillati</taxon>
        <taxon>Actinomycetota</taxon>
        <taxon>Actinomycetes</taxon>
        <taxon>Propionibacteriales</taxon>
        <taxon>Nocardioidaceae</taxon>
        <taxon>Nocardioides</taxon>
        <taxon>environmental samples</taxon>
    </lineage>
</organism>
<dbReference type="GO" id="GO:0004519">
    <property type="term" value="F:endonuclease activity"/>
    <property type="evidence" value="ECO:0007669"/>
    <property type="project" value="UniProtKB-KW"/>
</dbReference>
<sequence length="229" mass="24915">ETGRGALPGGLRRTALGAPADGHPRADAQGRRLGAHPLRRRLLQAAELDEPAVHRHGGHHRRRAGRVDGHLEEHREGSRRHPADPGRGGPPRLLARAGRRPGAPQGRRREAPPGAARRAPRHAVAGTDAGTPRVPHRHRPGRPDVPRRPRGVGGRGDQAARRHRRRRAAHALPRAAQPRPAAAPGARHLRRPGDQAAGAGARDRPRHRVCRRGLRRPARHGRLRAPPLL</sequence>
<keyword evidence="2" id="KW-0540">Nuclease</keyword>
<evidence type="ECO:0000256" key="1">
    <source>
        <dbReference type="SAM" id="MobiDB-lite"/>
    </source>
</evidence>
<feature type="compositionally biased region" description="Basic residues" evidence="1">
    <location>
        <begin position="54"/>
        <end position="64"/>
    </location>
</feature>
<keyword evidence="2" id="KW-0378">Hydrolase</keyword>
<reference evidence="2" key="1">
    <citation type="submission" date="2020-02" db="EMBL/GenBank/DDBJ databases">
        <authorList>
            <person name="Meier V. D."/>
        </authorList>
    </citation>
    <scope>NUCLEOTIDE SEQUENCE</scope>
    <source>
        <strain evidence="2">AVDCRST_MAG06</strain>
    </source>
</reference>
<keyword evidence="2" id="KW-0255">Endonuclease</keyword>
<feature type="region of interest" description="Disordered" evidence="1">
    <location>
        <begin position="1"/>
        <end position="229"/>
    </location>
</feature>
<name>A0A6J4NZ07_9ACTN</name>
<dbReference type="AlphaFoldDB" id="A0A6J4NZ07"/>
<evidence type="ECO:0000313" key="2">
    <source>
        <dbReference type="EMBL" id="CAA9396420.1"/>
    </source>
</evidence>
<proteinExistence type="predicted"/>
<feature type="non-terminal residue" evidence="2">
    <location>
        <position position="1"/>
    </location>
</feature>
<feature type="compositionally biased region" description="Low complexity" evidence="1">
    <location>
        <begin position="170"/>
        <end position="186"/>
    </location>
</feature>
<accession>A0A6J4NZ07</accession>
<feature type="non-terminal residue" evidence="2">
    <location>
        <position position="229"/>
    </location>
</feature>
<feature type="compositionally biased region" description="Low complexity" evidence="1">
    <location>
        <begin position="90"/>
        <end position="105"/>
    </location>
</feature>
<feature type="compositionally biased region" description="Low complexity" evidence="1">
    <location>
        <begin position="112"/>
        <end position="126"/>
    </location>
</feature>